<comment type="caution">
    <text evidence="8">The sequence shown here is derived from an EMBL/GenBank/DDBJ whole genome shotgun (WGS) entry which is preliminary data.</text>
</comment>
<keyword evidence="9" id="KW-1185">Reference proteome</keyword>
<accession>A0A4R2RGS5</accession>
<dbReference type="PANTHER" id="PTHR34584:SF1">
    <property type="entry name" value="NA(+)_H(+) ANTIPORTER SUBUNIT E1"/>
    <property type="match status" value="1"/>
</dbReference>
<evidence type="ECO:0000256" key="6">
    <source>
        <dbReference type="ARBA" id="ARBA00023136"/>
    </source>
</evidence>
<feature type="transmembrane region" description="Helical" evidence="7">
    <location>
        <begin position="30"/>
        <end position="49"/>
    </location>
</feature>
<keyword evidence="3" id="KW-1003">Cell membrane</keyword>
<protein>
    <submittedName>
        <fullName evidence="8">Multisubunit potassium/proton antiporter PhaE subunit</fullName>
    </submittedName>
</protein>
<evidence type="ECO:0000256" key="1">
    <source>
        <dbReference type="ARBA" id="ARBA00004651"/>
    </source>
</evidence>
<organism evidence="8 9">
    <name type="scientific">Rhodovulum bhavnagarense</name>
    <dbReference type="NCBI Taxonomy" id="992286"/>
    <lineage>
        <taxon>Bacteria</taxon>
        <taxon>Pseudomonadati</taxon>
        <taxon>Pseudomonadota</taxon>
        <taxon>Alphaproteobacteria</taxon>
        <taxon>Rhodobacterales</taxon>
        <taxon>Paracoccaceae</taxon>
        <taxon>Rhodovulum</taxon>
    </lineage>
</organism>
<comment type="subcellular location">
    <subcellularLocation>
        <location evidence="1">Cell membrane</location>
        <topology evidence="1">Multi-pass membrane protein</topology>
    </subcellularLocation>
</comment>
<gene>
    <name evidence="8" type="ORF">EV663_101140</name>
</gene>
<keyword evidence="6 7" id="KW-0472">Membrane</keyword>
<keyword evidence="5 7" id="KW-1133">Transmembrane helix</keyword>
<feature type="transmembrane region" description="Helical" evidence="7">
    <location>
        <begin position="6"/>
        <end position="23"/>
    </location>
</feature>
<proteinExistence type="inferred from homology"/>
<dbReference type="OrthoDB" id="9807187at2"/>
<evidence type="ECO:0000256" key="2">
    <source>
        <dbReference type="ARBA" id="ARBA00006228"/>
    </source>
</evidence>
<dbReference type="PIRSF" id="PIRSF019239">
    <property type="entry name" value="MrpE"/>
    <property type="match status" value="1"/>
</dbReference>
<keyword evidence="4 7" id="KW-0812">Transmembrane</keyword>
<reference evidence="8 9" key="1">
    <citation type="submission" date="2019-03" db="EMBL/GenBank/DDBJ databases">
        <title>Genomic Encyclopedia of Type Strains, Phase IV (KMG-IV): sequencing the most valuable type-strain genomes for metagenomic binning, comparative biology and taxonomic classification.</title>
        <authorList>
            <person name="Goeker M."/>
        </authorList>
    </citation>
    <scope>NUCLEOTIDE SEQUENCE [LARGE SCALE GENOMIC DNA]</scope>
    <source>
        <strain evidence="8 9">DSM 24766</strain>
    </source>
</reference>
<dbReference type="RefSeq" id="WP_132949847.1">
    <property type="nucleotide sequence ID" value="NZ_SLXU01000001.1"/>
</dbReference>
<dbReference type="Proteomes" id="UP000295050">
    <property type="component" value="Unassembled WGS sequence"/>
</dbReference>
<dbReference type="PANTHER" id="PTHR34584">
    <property type="entry name" value="NA(+)/H(+) ANTIPORTER SUBUNIT E1"/>
    <property type="match status" value="1"/>
</dbReference>
<evidence type="ECO:0000256" key="5">
    <source>
        <dbReference type="ARBA" id="ARBA00022989"/>
    </source>
</evidence>
<sequence>MLNRLFPHPLMSVTLTLVWLGLVNTITPGNLLLGVILGIVLPLVTSVYWPNRPRLRRPLMVVEYGLIVLWDIVVANVQVAKIIAFKRNEKIHSHWINIPLDLTSPEAITVLAGTITMTPGTVSTMLASDGRAILVHCLHTDDPEGVRDDIKARYERRLKEIFQ</sequence>
<dbReference type="InterPro" id="IPR002758">
    <property type="entry name" value="Cation_antiport_E"/>
</dbReference>
<evidence type="ECO:0000256" key="4">
    <source>
        <dbReference type="ARBA" id="ARBA00022692"/>
    </source>
</evidence>
<dbReference type="AlphaFoldDB" id="A0A4R2RGS5"/>
<dbReference type="GO" id="GO:0008324">
    <property type="term" value="F:monoatomic cation transmembrane transporter activity"/>
    <property type="evidence" value="ECO:0007669"/>
    <property type="project" value="InterPro"/>
</dbReference>
<dbReference type="GO" id="GO:0005886">
    <property type="term" value="C:plasma membrane"/>
    <property type="evidence" value="ECO:0007669"/>
    <property type="project" value="UniProtKB-SubCell"/>
</dbReference>
<dbReference type="EMBL" id="SLXU01000001">
    <property type="protein sequence ID" value="TCP62880.1"/>
    <property type="molecule type" value="Genomic_DNA"/>
</dbReference>
<evidence type="ECO:0000313" key="8">
    <source>
        <dbReference type="EMBL" id="TCP62880.1"/>
    </source>
</evidence>
<evidence type="ECO:0000256" key="3">
    <source>
        <dbReference type="ARBA" id="ARBA00022475"/>
    </source>
</evidence>
<name>A0A4R2RGS5_9RHOB</name>
<dbReference type="NCBIfam" id="NF006518">
    <property type="entry name" value="PRK08965.1-2"/>
    <property type="match status" value="1"/>
</dbReference>
<evidence type="ECO:0000256" key="7">
    <source>
        <dbReference type="SAM" id="Phobius"/>
    </source>
</evidence>
<dbReference type="Pfam" id="PF01899">
    <property type="entry name" value="MNHE"/>
    <property type="match status" value="1"/>
</dbReference>
<comment type="similarity">
    <text evidence="2">Belongs to the CPA3 antiporters (TC 2.A.63) subunit E family.</text>
</comment>
<evidence type="ECO:0000313" key="9">
    <source>
        <dbReference type="Proteomes" id="UP000295050"/>
    </source>
</evidence>